<keyword evidence="2" id="KW-1185">Reference proteome</keyword>
<protein>
    <submittedName>
        <fullName evidence="1">Uncharacterized protein</fullName>
    </submittedName>
</protein>
<dbReference type="AlphaFoldDB" id="A0A6A6NVD5"/>
<name>A0A6A6NVD5_9PEZI</name>
<gene>
    <name evidence="1" type="ORF">BDY21DRAFT_349590</name>
</gene>
<proteinExistence type="predicted"/>
<sequence length="213" mass="23464">MGNGFGGVVLNAAGRIELGAPAGTVATQPCRRSRHAVDGERWRVAEGGELGKRNKGAGRRKVGVGKEDCGAVVCERKAGARAERQRRRREARQQLLRAVPLFLSPSTSSTRSNFERETAIKRTPGAGLARWLLGGLSSWWARGLRKTEWSSAAASPGQKREKRCRSAGWLCCACGGRQKRRREESGRVVRYRRRAATWSVDEEEYAKGWRSGG</sequence>
<organism evidence="1 2">
    <name type="scientific">Lineolata rhizophorae</name>
    <dbReference type="NCBI Taxonomy" id="578093"/>
    <lineage>
        <taxon>Eukaryota</taxon>
        <taxon>Fungi</taxon>
        <taxon>Dikarya</taxon>
        <taxon>Ascomycota</taxon>
        <taxon>Pezizomycotina</taxon>
        <taxon>Dothideomycetes</taxon>
        <taxon>Dothideomycetes incertae sedis</taxon>
        <taxon>Lineolatales</taxon>
        <taxon>Lineolataceae</taxon>
        <taxon>Lineolata</taxon>
    </lineage>
</organism>
<reference evidence="1" key="1">
    <citation type="journal article" date="2020" name="Stud. Mycol.">
        <title>101 Dothideomycetes genomes: a test case for predicting lifestyles and emergence of pathogens.</title>
        <authorList>
            <person name="Haridas S."/>
            <person name="Albert R."/>
            <person name="Binder M."/>
            <person name="Bloem J."/>
            <person name="Labutti K."/>
            <person name="Salamov A."/>
            <person name="Andreopoulos B."/>
            <person name="Baker S."/>
            <person name="Barry K."/>
            <person name="Bills G."/>
            <person name="Bluhm B."/>
            <person name="Cannon C."/>
            <person name="Castanera R."/>
            <person name="Culley D."/>
            <person name="Daum C."/>
            <person name="Ezra D."/>
            <person name="Gonzalez J."/>
            <person name="Henrissat B."/>
            <person name="Kuo A."/>
            <person name="Liang C."/>
            <person name="Lipzen A."/>
            <person name="Lutzoni F."/>
            <person name="Magnuson J."/>
            <person name="Mondo S."/>
            <person name="Nolan M."/>
            <person name="Ohm R."/>
            <person name="Pangilinan J."/>
            <person name="Park H.-J."/>
            <person name="Ramirez L."/>
            <person name="Alfaro M."/>
            <person name="Sun H."/>
            <person name="Tritt A."/>
            <person name="Yoshinaga Y."/>
            <person name="Zwiers L.-H."/>
            <person name="Turgeon B."/>
            <person name="Goodwin S."/>
            <person name="Spatafora J."/>
            <person name="Crous P."/>
            <person name="Grigoriev I."/>
        </authorList>
    </citation>
    <scope>NUCLEOTIDE SEQUENCE</scope>
    <source>
        <strain evidence="1">ATCC 16933</strain>
    </source>
</reference>
<evidence type="ECO:0000313" key="2">
    <source>
        <dbReference type="Proteomes" id="UP000799766"/>
    </source>
</evidence>
<accession>A0A6A6NVD5</accession>
<evidence type="ECO:0000313" key="1">
    <source>
        <dbReference type="EMBL" id="KAF2455528.1"/>
    </source>
</evidence>
<dbReference type="Proteomes" id="UP000799766">
    <property type="component" value="Unassembled WGS sequence"/>
</dbReference>
<dbReference type="EMBL" id="MU001686">
    <property type="protein sequence ID" value="KAF2455528.1"/>
    <property type="molecule type" value="Genomic_DNA"/>
</dbReference>